<keyword evidence="4" id="KW-0697">Rotamase</keyword>
<dbReference type="InterPro" id="IPR005215">
    <property type="entry name" value="Trig_fac"/>
</dbReference>
<evidence type="ECO:0000256" key="1">
    <source>
        <dbReference type="ARBA" id="ARBA00000971"/>
    </source>
</evidence>
<evidence type="ECO:0000256" key="6">
    <source>
        <dbReference type="ARBA" id="ARBA00023235"/>
    </source>
</evidence>
<dbReference type="AlphaFoldDB" id="A0A6U9PTT4"/>
<dbReference type="InterPro" id="IPR036611">
    <property type="entry name" value="Trigger_fac_ribosome-bd_sf"/>
</dbReference>
<name>A0A6U9PTT4_9CHLO</name>
<dbReference type="GO" id="GO:0015031">
    <property type="term" value="P:protein transport"/>
    <property type="evidence" value="ECO:0007669"/>
    <property type="project" value="InterPro"/>
</dbReference>
<organism evidence="10">
    <name type="scientific">Picocystis salinarum</name>
    <dbReference type="NCBI Taxonomy" id="88271"/>
    <lineage>
        <taxon>Eukaryota</taxon>
        <taxon>Viridiplantae</taxon>
        <taxon>Chlorophyta</taxon>
        <taxon>Picocystophyceae</taxon>
        <taxon>Picocystales</taxon>
        <taxon>Picocystaceae</taxon>
        <taxon>Picocystis</taxon>
    </lineage>
</organism>
<reference evidence="10" key="1">
    <citation type="submission" date="2021-01" db="EMBL/GenBank/DDBJ databases">
        <authorList>
            <person name="Corre E."/>
            <person name="Pelletier E."/>
            <person name="Niang G."/>
            <person name="Scheremetjew M."/>
            <person name="Finn R."/>
            <person name="Kale V."/>
            <person name="Holt S."/>
            <person name="Cochrane G."/>
            <person name="Meng A."/>
            <person name="Brown T."/>
            <person name="Cohen L."/>
        </authorList>
    </citation>
    <scope>NUCLEOTIDE SEQUENCE</scope>
    <source>
        <strain evidence="10">CCMP1897</strain>
    </source>
</reference>
<evidence type="ECO:0000259" key="9">
    <source>
        <dbReference type="Pfam" id="PF05697"/>
    </source>
</evidence>
<dbReference type="GO" id="GO:0043022">
    <property type="term" value="F:ribosome binding"/>
    <property type="evidence" value="ECO:0007669"/>
    <property type="project" value="TreeGrafter"/>
</dbReference>
<evidence type="ECO:0000256" key="4">
    <source>
        <dbReference type="ARBA" id="ARBA00023110"/>
    </source>
</evidence>
<evidence type="ECO:0000313" key="10">
    <source>
        <dbReference type="EMBL" id="CAE0606703.1"/>
    </source>
</evidence>
<sequence length="175" mass="18815">MRSALSTRPQHSIATRRLGRDAKGVVSALPGVEVVSDEPKEGQVPVKVNVDGRYTQSTYDRVVRELAASTPVVPGFRKAKGGKNALIPSKVVVQMLGQKRVSGFVVQTIVTDVLADWAKDEGLKVDKEAKVDQEQDVLLSGFKPGKPLEFTAKLNLQESEDATTSEGTNAEAATE</sequence>
<dbReference type="GO" id="GO:0044183">
    <property type="term" value="F:protein folding chaperone"/>
    <property type="evidence" value="ECO:0007669"/>
    <property type="project" value="TreeGrafter"/>
</dbReference>
<dbReference type="EMBL" id="HBIS01000614">
    <property type="protein sequence ID" value="CAE0606703.1"/>
    <property type="molecule type" value="Transcribed_RNA"/>
</dbReference>
<dbReference type="SUPFAM" id="SSF102735">
    <property type="entry name" value="Trigger factor ribosome-binding domain"/>
    <property type="match status" value="1"/>
</dbReference>
<dbReference type="EMBL" id="HBIS01000615">
    <property type="protein sequence ID" value="CAE0606704.1"/>
    <property type="molecule type" value="Transcribed_RNA"/>
</dbReference>
<evidence type="ECO:0000256" key="7">
    <source>
        <dbReference type="ARBA" id="ARBA00024849"/>
    </source>
</evidence>
<dbReference type="Pfam" id="PF05697">
    <property type="entry name" value="Trigger_N"/>
    <property type="match status" value="1"/>
</dbReference>
<comment type="similarity">
    <text evidence="2">Belongs to the FKBP-type PPIase family. Tig subfamily.</text>
</comment>
<feature type="region of interest" description="Disordered" evidence="8">
    <location>
        <begin position="155"/>
        <end position="175"/>
    </location>
</feature>
<evidence type="ECO:0000313" key="11">
    <source>
        <dbReference type="EMBL" id="CAE0606704.1"/>
    </source>
</evidence>
<accession>A0A6U9PTT4</accession>
<keyword evidence="6" id="KW-0413">Isomerase</keyword>
<gene>
    <name evidence="10" type="ORF">PSAL00342_LOCUS519</name>
    <name evidence="11" type="ORF">PSAL00342_LOCUS520</name>
</gene>
<protein>
    <recommendedName>
        <fullName evidence="3">peptidylprolyl isomerase</fullName>
        <ecNumber evidence="3">5.2.1.8</ecNumber>
    </recommendedName>
</protein>
<evidence type="ECO:0000256" key="8">
    <source>
        <dbReference type="SAM" id="MobiDB-lite"/>
    </source>
</evidence>
<dbReference type="Gene3D" id="3.30.70.1050">
    <property type="entry name" value="Trigger factor ribosome-binding domain"/>
    <property type="match status" value="1"/>
</dbReference>
<comment type="catalytic activity">
    <reaction evidence="1">
        <text>[protein]-peptidylproline (omega=180) = [protein]-peptidylproline (omega=0)</text>
        <dbReference type="Rhea" id="RHEA:16237"/>
        <dbReference type="Rhea" id="RHEA-COMP:10747"/>
        <dbReference type="Rhea" id="RHEA-COMP:10748"/>
        <dbReference type="ChEBI" id="CHEBI:83833"/>
        <dbReference type="ChEBI" id="CHEBI:83834"/>
        <dbReference type="EC" id="5.2.1.8"/>
    </reaction>
</comment>
<feature type="domain" description="Trigger factor ribosome-binding bacterial" evidence="9">
    <location>
        <begin position="39"/>
        <end position="157"/>
    </location>
</feature>
<dbReference type="FunFam" id="3.30.70.1050:FF:000004">
    <property type="entry name" value="Trigger factor"/>
    <property type="match status" value="1"/>
</dbReference>
<dbReference type="GO" id="GO:0051083">
    <property type="term" value="P:'de novo' cotranslational protein folding"/>
    <property type="evidence" value="ECO:0007669"/>
    <property type="project" value="TreeGrafter"/>
</dbReference>
<dbReference type="GO" id="GO:0043335">
    <property type="term" value="P:protein unfolding"/>
    <property type="evidence" value="ECO:0007669"/>
    <property type="project" value="TreeGrafter"/>
</dbReference>
<dbReference type="GO" id="GO:0003755">
    <property type="term" value="F:peptidyl-prolyl cis-trans isomerase activity"/>
    <property type="evidence" value="ECO:0007669"/>
    <property type="project" value="UniProtKB-KW"/>
</dbReference>
<dbReference type="InterPro" id="IPR008881">
    <property type="entry name" value="Trigger_fac_ribosome-bd_bac"/>
</dbReference>
<dbReference type="PANTHER" id="PTHR30560:SF4">
    <property type="entry name" value="OS01G0894700 PROTEIN"/>
    <property type="match status" value="1"/>
</dbReference>
<evidence type="ECO:0000256" key="3">
    <source>
        <dbReference type="ARBA" id="ARBA00013194"/>
    </source>
</evidence>
<evidence type="ECO:0000256" key="2">
    <source>
        <dbReference type="ARBA" id="ARBA00005464"/>
    </source>
</evidence>
<dbReference type="PANTHER" id="PTHR30560">
    <property type="entry name" value="TRIGGER FACTOR CHAPERONE AND PEPTIDYL-PROLYL CIS/TRANS ISOMERASE"/>
    <property type="match status" value="1"/>
</dbReference>
<proteinExistence type="inferred from homology"/>
<comment type="function">
    <text evidence="7">Involved in protein export. Acts as a chaperone by maintaining the newly synthesized protein in an open conformation. Functions as a peptidyl-prolyl cis-trans isomerase.</text>
</comment>
<evidence type="ECO:0000256" key="5">
    <source>
        <dbReference type="ARBA" id="ARBA00023186"/>
    </source>
</evidence>
<keyword evidence="5" id="KW-0143">Chaperone</keyword>
<dbReference type="EC" id="5.2.1.8" evidence="3"/>